<evidence type="ECO:0000313" key="1">
    <source>
        <dbReference type="EMBL" id="KKK88192.1"/>
    </source>
</evidence>
<organism evidence="1">
    <name type="scientific">marine sediment metagenome</name>
    <dbReference type="NCBI Taxonomy" id="412755"/>
    <lineage>
        <taxon>unclassified sequences</taxon>
        <taxon>metagenomes</taxon>
        <taxon>ecological metagenomes</taxon>
    </lineage>
</organism>
<sequence>MSEFDSSSDMIHFATTDATNLVFDGVDLTLPRRALFFRRLWFVVSAIPRYLISGSVEVP</sequence>
<accession>A0A0F8Z347</accession>
<gene>
    <name evidence="1" type="ORF">LCGC14_2745640</name>
</gene>
<reference evidence="1" key="1">
    <citation type="journal article" date="2015" name="Nature">
        <title>Complex archaea that bridge the gap between prokaryotes and eukaryotes.</title>
        <authorList>
            <person name="Spang A."/>
            <person name="Saw J.H."/>
            <person name="Jorgensen S.L."/>
            <person name="Zaremba-Niedzwiedzka K."/>
            <person name="Martijn J."/>
            <person name="Lind A.E."/>
            <person name="van Eijk R."/>
            <person name="Schleper C."/>
            <person name="Guy L."/>
            <person name="Ettema T.J."/>
        </authorList>
    </citation>
    <scope>NUCLEOTIDE SEQUENCE</scope>
</reference>
<comment type="caution">
    <text evidence="1">The sequence shown here is derived from an EMBL/GenBank/DDBJ whole genome shotgun (WGS) entry which is preliminary data.</text>
</comment>
<name>A0A0F8Z347_9ZZZZ</name>
<proteinExistence type="predicted"/>
<protein>
    <submittedName>
        <fullName evidence="1">Uncharacterized protein</fullName>
    </submittedName>
</protein>
<dbReference type="AlphaFoldDB" id="A0A0F8Z347"/>
<dbReference type="EMBL" id="LAZR01050066">
    <property type="protein sequence ID" value="KKK88192.1"/>
    <property type="molecule type" value="Genomic_DNA"/>
</dbReference>